<comment type="similarity">
    <text evidence="3 10">Belongs to the PurH family.</text>
</comment>
<organism evidence="12 13">
    <name type="scientific">Desulfosporosinus fructosivorans</name>
    <dbReference type="NCBI Taxonomy" id="2018669"/>
    <lineage>
        <taxon>Bacteria</taxon>
        <taxon>Bacillati</taxon>
        <taxon>Bacillota</taxon>
        <taxon>Clostridia</taxon>
        <taxon>Eubacteriales</taxon>
        <taxon>Desulfitobacteriaceae</taxon>
        <taxon>Desulfosporosinus</taxon>
    </lineage>
</organism>
<dbReference type="FunFam" id="3.40.140.20:FF:000001">
    <property type="entry name" value="Bifunctional purine biosynthesis protein PurH"/>
    <property type="match status" value="1"/>
</dbReference>
<dbReference type="FunFam" id="3.40.50.1380:FF:000001">
    <property type="entry name" value="Bifunctional purine biosynthesis protein PurH"/>
    <property type="match status" value="1"/>
</dbReference>
<dbReference type="SMART" id="SM00798">
    <property type="entry name" value="AICARFT_IMPCHas"/>
    <property type="match status" value="1"/>
</dbReference>
<dbReference type="FunFam" id="3.40.140.20:FF:000002">
    <property type="entry name" value="Bifunctional purine biosynthesis protein PurH"/>
    <property type="match status" value="1"/>
</dbReference>
<reference evidence="12 13" key="1">
    <citation type="submission" date="2019-03" db="EMBL/GenBank/DDBJ databases">
        <title>Draft Genome Sequence of Desulfosporosinus fructosivorans Strain 63.6F, Isolated from Marine Sediment in the Baltic Sea.</title>
        <authorList>
            <person name="Hausmann B."/>
            <person name="Vandieken V."/>
            <person name="Pjevac P."/>
            <person name="Schreck K."/>
            <person name="Herbold C.W."/>
            <person name="Loy A."/>
        </authorList>
    </citation>
    <scope>NUCLEOTIDE SEQUENCE [LARGE SCALE GENOMIC DNA]</scope>
    <source>
        <strain evidence="12 13">63.6F</strain>
    </source>
</reference>
<dbReference type="GO" id="GO:0004643">
    <property type="term" value="F:phosphoribosylaminoimidazolecarboxamide formyltransferase activity"/>
    <property type="evidence" value="ECO:0007669"/>
    <property type="project" value="UniProtKB-UniRule"/>
</dbReference>
<evidence type="ECO:0000256" key="3">
    <source>
        <dbReference type="ARBA" id="ARBA00007667"/>
    </source>
</evidence>
<dbReference type="SUPFAM" id="SSF53927">
    <property type="entry name" value="Cytidine deaminase-like"/>
    <property type="match status" value="1"/>
</dbReference>
<dbReference type="InterPro" id="IPR036914">
    <property type="entry name" value="MGS-like_dom_sf"/>
</dbReference>
<dbReference type="Pfam" id="PF02142">
    <property type="entry name" value="MGS"/>
    <property type="match status" value="1"/>
</dbReference>
<dbReference type="PANTHER" id="PTHR11692:SF0">
    <property type="entry name" value="BIFUNCTIONAL PURINE BIOSYNTHESIS PROTEIN ATIC"/>
    <property type="match status" value="1"/>
</dbReference>
<dbReference type="GO" id="GO:0003937">
    <property type="term" value="F:IMP cyclohydrolase activity"/>
    <property type="evidence" value="ECO:0007669"/>
    <property type="project" value="UniProtKB-UniRule"/>
</dbReference>
<dbReference type="InterPro" id="IPR011607">
    <property type="entry name" value="MGS-like_dom"/>
</dbReference>
<dbReference type="SUPFAM" id="SSF52335">
    <property type="entry name" value="Methylglyoxal synthase-like"/>
    <property type="match status" value="1"/>
</dbReference>
<keyword evidence="6 10" id="KW-0378">Hydrolase</keyword>
<dbReference type="NCBIfam" id="TIGR00355">
    <property type="entry name" value="purH"/>
    <property type="match status" value="1"/>
</dbReference>
<comment type="pathway">
    <text evidence="1 10">Purine metabolism; IMP biosynthesis via de novo pathway; IMP from 5-formamido-1-(5-phospho-D-ribosyl)imidazole-4-carboxamide: step 1/1.</text>
</comment>
<dbReference type="PROSITE" id="PS51855">
    <property type="entry name" value="MGS"/>
    <property type="match status" value="1"/>
</dbReference>
<dbReference type="AlphaFoldDB" id="A0A4Z0R5G9"/>
<dbReference type="Gene3D" id="3.40.50.1380">
    <property type="entry name" value="Methylglyoxal synthase-like domain"/>
    <property type="match status" value="1"/>
</dbReference>
<comment type="catalytic activity">
    <reaction evidence="8 10">
        <text>(6R)-10-formyltetrahydrofolate + 5-amino-1-(5-phospho-beta-D-ribosyl)imidazole-4-carboxamide = 5-formamido-1-(5-phospho-D-ribosyl)imidazole-4-carboxamide + (6S)-5,6,7,8-tetrahydrofolate</text>
        <dbReference type="Rhea" id="RHEA:22192"/>
        <dbReference type="ChEBI" id="CHEBI:57453"/>
        <dbReference type="ChEBI" id="CHEBI:58467"/>
        <dbReference type="ChEBI" id="CHEBI:58475"/>
        <dbReference type="ChEBI" id="CHEBI:195366"/>
        <dbReference type="EC" id="2.1.2.3"/>
    </reaction>
</comment>
<dbReference type="RefSeq" id="WP_135546326.1">
    <property type="nucleotide sequence ID" value="NZ_SPQQ01000003.1"/>
</dbReference>
<dbReference type="NCBIfam" id="NF002049">
    <property type="entry name" value="PRK00881.1"/>
    <property type="match status" value="1"/>
</dbReference>
<dbReference type="EMBL" id="SPQQ01000003">
    <property type="protein sequence ID" value="TGE38351.1"/>
    <property type="molecule type" value="Genomic_DNA"/>
</dbReference>
<evidence type="ECO:0000256" key="5">
    <source>
        <dbReference type="ARBA" id="ARBA00022755"/>
    </source>
</evidence>
<dbReference type="GO" id="GO:0005829">
    <property type="term" value="C:cytosol"/>
    <property type="evidence" value="ECO:0007669"/>
    <property type="project" value="TreeGrafter"/>
</dbReference>
<evidence type="ECO:0000256" key="8">
    <source>
        <dbReference type="ARBA" id="ARBA00050488"/>
    </source>
</evidence>
<keyword evidence="5 10" id="KW-0658">Purine biosynthesis</keyword>
<dbReference type="OrthoDB" id="9802065at2"/>
<evidence type="ECO:0000313" key="13">
    <source>
        <dbReference type="Proteomes" id="UP000298460"/>
    </source>
</evidence>
<dbReference type="PANTHER" id="PTHR11692">
    <property type="entry name" value="BIFUNCTIONAL PURINE BIOSYNTHESIS PROTEIN PURH"/>
    <property type="match status" value="1"/>
</dbReference>
<keyword evidence="13" id="KW-1185">Reference proteome</keyword>
<accession>A0A4Z0R5G9</accession>
<name>A0A4Z0R5G9_9FIRM</name>
<sequence>MKKRALISVSDKTGIVAFAHELVELGFELISTGGTYKALDEANISVKYVSEITGFPEVLDGRVKTLHPLIHGGILARDSAGHREQMEKNGISFIDLVVVNLYPFRETIAKPGVTFEEAIENIDVGGPTMVRAAAKNHGRVTVLVNPESYGEVLDVLREAGTVSAGMRKRLAAEAFAHTAEYDRLIASYLERQIETASGFPKTLRFTAQKVQELRYGENPQQKAAFYINSEAGEGTLGNGKQLQGKELSYNNWVDMDAAWKIVREFESCAATIIKHTNPCGVALGKTPVEAYETAYAADPLSAYGGIVAFNRVVDTTCAEALKERFYEVIIAPEFSPEARQILSSKANLRLFVVGRGDASKIKAGWALRSIDGGYLVQEVDRGTTSGSEWDFVTDIKPTEEDLLALNFAWRVVKHVKSNAIVVTDHRQTLGVGAGQMNRVGSVKIAIEQAGADVKGAYLASDAFFPFPDSIEEAAKAGIRAIVQPGGSIHDAAVIEAANRLNIIMVFTHRRHFQH</sequence>
<feature type="domain" description="MGS-like" evidence="11">
    <location>
        <begin position="1"/>
        <end position="144"/>
    </location>
</feature>
<comment type="catalytic activity">
    <reaction evidence="9 10">
        <text>IMP + H2O = 5-formamido-1-(5-phospho-D-ribosyl)imidazole-4-carboxamide</text>
        <dbReference type="Rhea" id="RHEA:18445"/>
        <dbReference type="ChEBI" id="CHEBI:15377"/>
        <dbReference type="ChEBI" id="CHEBI:58053"/>
        <dbReference type="ChEBI" id="CHEBI:58467"/>
        <dbReference type="EC" id="3.5.4.10"/>
    </reaction>
</comment>
<dbReference type="HAMAP" id="MF_00139">
    <property type="entry name" value="PurH"/>
    <property type="match status" value="1"/>
</dbReference>
<evidence type="ECO:0000256" key="10">
    <source>
        <dbReference type="HAMAP-Rule" id="MF_00139"/>
    </source>
</evidence>
<dbReference type="InterPro" id="IPR024051">
    <property type="entry name" value="AICAR_Tfase_dup_dom_sf"/>
</dbReference>
<gene>
    <name evidence="10 12" type="primary">purH</name>
    <name evidence="12" type="ORF">E4K67_10385</name>
</gene>
<evidence type="ECO:0000256" key="2">
    <source>
        <dbReference type="ARBA" id="ARBA00004954"/>
    </source>
</evidence>
<comment type="caution">
    <text evidence="12">The sequence shown here is derived from an EMBL/GenBank/DDBJ whole genome shotgun (WGS) entry which is preliminary data.</text>
</comment>
<evidence type="ECO:0000313" key="12">
    <source>
        <dbReference type="EMBL" id="TGE38351.1"/>
    </source>
</evidence>
<dbReference type="UniPathway" id="UPA00074">
    <property type="reaction ID" value="UER00133"/>
</dbReference>
<protein>
    <recommendedName>
        <fullName evidence="10">Bifunctional purine biosynthesis protein PurH</fullName>
    </recommendedName>
    <domain>
        <recommendedName>
            <fullName evidence="10">Phosphoribosylaminoimidazolecarboxamide formyltransferase</fullName>
            <ecNumber evidence="10">2.1.2.3</ecNumber>
        </recommendedName>
        <alternativeName>
            <fullName evidence="10">AICAR transformylase</fullName>
        </alternativeName>
    </domain>
    <domain>
        <recommendedName>
            <fullName evidence="10">IMP cyclohydrolase</fullName>
            <ecNumber evidence="10">3.5.4.10</ecNumber>
        </recommendedName>
        <alternativeName>
            <fullName evidence="10">ATIC</fullName>
        </alternativeName>
        <alternativeName>
            <fullName evidence="10">IMP synthase</fullName>
        </alternativeName>
        <alternativeName>
            <fullName evidence="10">Inosinicase</fullName>
        </alternativeName>
    </domain>
</protein>
<dbReference type="GO" id="GO:0006189">
    <property type="term" value="P:'de novo' IMP biosynthetic process"/>
    <property type="evidence" value="ECO:0007669"/>
    <property type="project" value="UniProtKB-UniRule"/>
</dbReference>
<dbReference type="InterPro" id="IPR002695">
    <property type="entry name" value="PurH-like"/>
</dbReference>
<dbReference type="InterPro" id="IPR016193">
    <property type="entry name" value="Cytidine_deaminase-like"/>
</dbReference>
<dbReference type="Gene3D" id="3.40.140.20">
    <property type="match status" value="2"/>
</dbReference>
<dbReference type="Proteomes" id="UP000298460">
    <property type="component" value="Unassembled WGS sequence"/>
</dbReference>
<comment type="pathway">
    <text evidence="2 10">Purine metabolism; IMP biosynthesis via de novo pathway; 5-formamido-1-(5-phospho-D-ribosyl)imidazole-4-carboxamide from 5-amino-1-(5-phospho-D-ribosyl)imidazole-4-carboxamide (10-formyl THF route): step 1/1.</text>
</comment>
<dbReference type="EC" id="3.5.4.10" evidence="10"/>
<proteinExistence type="inferred from homology"/>
<evidence type="ECO:0000259" key="11">
    <source>
        <dbReference type="PROSITE" id="PS51855"/>
    </source>
</evidence>
<keyword evidence="4 10" id="KW-0808">Transferase</keyword>
<evidence type="ECO:0000256" key="4">
    <source>
        <dbReference type="ARBA" id="ARBA00022679"/>
    </source>
</evidence>
<dbReference type="EC" id="2.1.2.3" evidence="10"/>
<comment type="domain">
    <text evidence="10">The IMP cyclohydrolase activity resides in the N-terminal region.</text>
</comment>
<evidence type="ECO:0000256" key="6">
    <source>
        <dbReference type="ARBA" id="ARBA00022801"/>
    </source>
</evidence>
<evidence type="ECO:0000256" key="9">
    <source>
        <dbReference type="ARBA" id="ARBA00050687"/>
    </source>
</evidence>
<evidence type="ECO:0000256" key="1">
    <source>
        <dbReference type="ARBA" id="ARBA00004844"/>
    </source>
</evidence>
<evidence type="ECO:0000256" key="7">
    <source>
        <dbReference type="ARBA" id="ARBA00023268"/>
    </source>
</evidence>
<dbReference type="PIRSF" id="PIRSF000414">
    <property type="entry name" value="AICARFT_IMPCHas"/>
    <property type="match status" value="1"/>
</dbReference>
<dbReference type="Pfam" id="PF01808">
    <property type="entry name" value="AICARFT_IMPCHas"/>
    <property type="match status" value="1"/>
</dbReference>
<dbReference type="SMART" id="SM00851">
    <property type="entry name" value="MGS"/>
    <property type="match status" value="1"/>
</dbReference>
<keyword evidence="7 10" id="KW-0511">Multifunctional enzyme</keyword>
<dbReference type="CDD" id="cd01421">
    <property type="entry name" value="IMPCH"/>
    <property type="match status" value="1"/>
</dbReference>